<dbReference type="EMBL" id="PKUN01000003">
    <property type="protein sequence ID" value="PLX62769.1"/>
    <property type="molecule type" value="Genomic_DNA"/>
</dbReference>
<dbReference type="AlphaFoldDB" id="A0A2N6CZE2"/>
<keyword evidence="1 2" id="KW-0597">Phosphoprotein</keyword>
<dbReference type="InterPro" id="IPR001789">
    <property type="entry name" value="Sig_transdc_resp-reg_receiver"/>
</dbReference>
<feature type="domain" description="Response regulatory" evidence="3">
    <location>
        <begin position="34"/>
        <end position="150"/>
    </location>
</feature>
<protein>
    <submittedName>
        <fullName evidence="4">Response regulator</fullName>
    </submittedName>
</protein>
<dbReference type="PANTHER" id="PTHR44591:SF20">
    <property type="entry name" value="PROTEIN PILH"/>
    <property type="match status" value="1"/>
</dbReference>
<evidence type="ECO:0000313" key="5">
    <source>
        <dbReference type="Proteomes" id="UP000235015"/>
    </source>
</evidence>
<dbReference type="PANTHER" id="PTHR44591">
    <property type="entry name" value="STRESS RESPONSE REGULATOR PROTEIN 1"/>
    <property type="match status" value="1"/>
</dbReference>
<dbReference type="Pfam" id="PF00072">
    <property type="entry name" value="Response_reg"/>
    <property type="match status" value="1"/>
</dbReference>
<feature type="modified residue" description="4-aspartylphosphate" evidence="2">
    <location>
        <position position="83"/>
    </location>
</feature>
<dbReference type="Gene3D" id="3.40.50.2300">
    <property type="match status" value="1"/>
</dbReference>
<dbReference type="InterPro" id="IPR050595">
    <property type="entry name" value="Bact_response_regulator"/>
</dbReference>
<dbReference type="InterPro" id="IPR011006">
    <property type="entry name" value="CheY-like_superfamily"/>
</dbReference>
<dbReference type="GO" id="GO:0000160">
    <property type="term" value="P:phosphorelay signal transduction system"/>
    <property type="evidence" value="ECO:0007669"/>
    <property type="project" value="InterPro"/>
</dbReference>
<name>A0A2N6CZE2_9GAMM</name>
<evidence type="ECO:0000259" key="3">
    <source>
        <dbReference type="PROSITE" id="PS50110"/>
    </source>
</evidence>
<dbReference type="PROSITE" id="PS50110">
    <property type="entry name" value="RESPONSE_REGULATORY"/>
    <property type="match status" value="1"/>
</dbReference>
<comment type="caution">
    <text evidence="4">The sequence shown here is derived from an EMBL/GenBank/DDBJ whole genome shotgun (WGS) entry which is preliminary data.</text>
</comment>
<evidence type="ECO:0000313" key="4">
    <source>
        <dbReference type="EMBL" id="PLX62769.1"/>
    </source>
</evidence>
<dbReference type="STRING" id="1111735.GCA_000428045_03937"/>
<organism evidence="4 5">
    <name type="scientific">Sedimenticola selenatireducens</name>
    <dbReference type="NCBI Taxonomy" id="191960"/>
    <lineage>
        <taxon>Bacteria</taxon>
        <taxon>Pseudomonadati</taxon>
        <taxon>Pseudomonadota</taxon>
        <taxon>Gammaproteobacteria</taxon>
        <taxon>Chromatiales</taxon>
        <taxon>Sedimenticolaceae</taxon>
        <taxon>Sedimenticola</taxon>
    </lineage>
</organism>
<evidence type="ECO:0000256" key="2">
    <source>
        <dbReference type="PROSITE-ProRule" id="PRU00169"/>
    </source>
</evidence>
<dbReference type="SMART" id="SM00448">
    <property type="entry name" value="REC"/>
    <property type="match status" value="1"/>
</dbReference>
<dbReference type="Proteomes" id="UP000235015">
    <property type="component" value="Unassembled WGS sequence"/>
</dbReference>
<dbReference type="RefSeq" id="WP_273437960.1">
    <property type="nucleotide sequence ID" value="NZ_PKUN01000003.1"/>
</dbReference>
<proteinExistence type="predicted"/>
<dbReference type="SUPFAM" id="SSF52172">
    <property type="entry name" value="CheY-like"/>
    <property type="match status" value="1"/>
</dbReference>
<reference evidence="4 5" key="1">
    <citation type="submission" date="2017-11" db="EMBL/GenBank/DDBJ databases">
        <title>Genome-resolved metagenomics identifies genetic mobility, metabolic interactions, and unexpected diversity in perchlorate-reducing communities.</title>
        <authorList>
            <person name="Barnum T.P."/>
            <person name="Figueroa I.A."/>
            <person name="Carlstrom C.I."/>
            <person name="Lucas L.N."/>
            <person name="Engelbrektson A.L."/>
            <person name="Coates J.D."/>
        </authorList>
    </citation>
    <scope>NUCLEOTIDE SEQUENCE [LARGE SCALE GENOMIC DNA]</scope>
    <source>
        <strain evidence="4">BM301</strain>
    </source>
</reference>
<sequence>MGFSSFYRLFQRNRPATNKDRRTNRRVMPAEGTTVLIVDDSKTVRRIMSGMLHQSGYQTLEAEDGARGIELARNHKPNLIFMDVMMPGMDGFQATRKLQTDVDTQGIPVIIISGNRQATIQTWVRKIGATGFMAKPFERGEFFQRLESAIY</sequence>
<evidence type="ECO:0000256" key="1">
    <source>
        <dbReference type="ARBA" id="ARBA00022553"/>
    </source>
</evidence>
<dbReference type="CDD" id="cd00156">
    <property type="entry name" value="REC"/>
    <property type="match status" value="1"/>
</dbReference>
<gene>
    <name evidence="4" type="ORF">C0630_04110</name>
</gene>
<accession>A0A2N6CZE2</accession>